<dbReference type="SMART" id="SM00184">
    <property type="entry name" value="RING"/>
    <property type="match status" value="1"/>
</dbReference>
<dbReference type="InterPro" id="IPR013083">
    <property type="entry name" value="Znf_RING/FYVE/PHD"/>
</dbReference>
<feature type="compositionally biased region" description="Polar residues" evidence="9">
    <location>
        <begin position="308"/>
        <end position="319"/>
    </location>
</feature>
<keyword evidence="8" id="KW-0863">Zinc-finger</keyword>
<evidence type="ECO:0000259" key="12">
    <source>
        <dbReference type="PROSITE" id="PS51192"/>
    </source>
</evidence>
<evidence type="ECO:0000259" key="13">
    <source>
        <dbReference type="PROSITE" id="PS51194"/>
    </source>
</evidence>
<keyword evidence="4" id="KW-0378">Hydrolase</keyword>
<dbReference type="InterPro" id="IPR001650">
    <property type="entry name" value="Helicase_C-like"/>
</dbReference>
<dbReference type="PROSITE" id="PS50089">
    <property type="entry name" value="ZF_RING_2"/>
    <property type="match status" value="1"/>
</dbReference>
<dbReference type="EMBL" id="JAVEPI010000001">
    <property type="protein sequence ID" value="KAK1445071.1"/>
    <property type="molecule type" value="Genomic_DNA"/>
</dbReference>
<dbReference type="GO" id="GO:0003677">
    <property type="term" value="F:DNA binding"/>
    <property type="evidence" value="ECO:0007669"/>
    <property type="project" value="InterPro"/>
</dbReference>
<name>A0AAD8PGT8_BABGI</name>
<dbReference type="InterPro" id="IPR001510">
    <property type="entry name" value="Znf_PARP"/>
</dbReference>
<dbReference type="GO" id="GO:0016787">
    <property type="term" value="F:hydrolase activity"/>
    <property type="evidence" value="ECO:0007669"/>
    <property type="project" value="UniProtKB-KW"/>
</dbReference>
<dbReference type="SMART" id="SM00487">
    <property type="entry name" value="DEXDc"/>
    <property type="match status" value="1"/>
</dbReference>
<dbReference type="SMART" id="SM00490">
    <property type="entry name" value="HELICc"/>
    <property type="match status" value="1"/>
</dbReference>
<dbReference type="InterPro" id="IPR027417">
    <property type="entry name" value="P-loop_NTPase"/>
</dbReference>
<keyword evidence="2" id="KW-0479">Metal-binding</keyword>
<evidence type="ECO:0000259" key="11">
    <source>
        <dbReference type="PROSITE" id="PS50089"/>
    </source>
</evidence>
<gene>
    <name evidence="14" type="ORF">BgAZ_109770</name>
</gene>
<feature type="region of interest" description="Disordered" evidence="9">
    <location>
        <begin position="302"/>
        <end position="343"/>
    </location>
</feature>
<dbReference type="InterPro" id="IPR038718">
    <property type="entry name" value="SNF2-like_sf"/>
</dbReference>
<evidence type="ECO:0000256" key="5">
    <source>
        <dbReference type="ARBA" id="ARBA00022806"/>
    </source>
</evidence>
<comment type="caution">
    <text evidence="14">The sequence shown here is derived from an EMBL/GenBank/DDBJ whole genome shotgun (WGS) entry which is preliminary data.</text>
</comment>
<dbReference type="SUPFAM" id="SSF52540">
    <property type="entry name" value="P-loop containing nucleoside triphosphate hydrolases"/>
    <property type="match status" value="3"/>
</dbReference>
<feature type="region of interest" description="Disordered" evidence="9">
    <location>
        <begin position="123"/>
        <end position="159"/>
    </location>
</feature>
<dbReference type="GO" id="GO:0005634">
    <property type="term" value="C:nucleus"/>
    <property type="evidence" value="ECO:0007669"/>
    <property type="project" value="UniProtKB-SubCell"/>
</dbReference>
<evidence type="ECO:0000256" key="7">
    <source>
        <dbReference type="ARBA" id="ARBA00022840"/>
    </source>
</evidence>
<evidence type="ECO:0000256" key="8">
    <source>
        <dbReference type="PROSITE-ProRule" id="PRU00175"/>
    </source>
</evidence>
<evidence type="ECO:0000313" key="14">
    <source>
        <dbReference type="EMBL" id="KAK1445071.1"/>
    </source>
</evidence>
<dbReference type="PROSITE" id="PS51194">
    <property type="entry name" value="HELICASE_CTER"/>
    <property type="match status" value="1"/>
</dbReference>
<dbReference type="CDD" id="cd18793">
    <property type="entry name" value="SF2_C_SNF"/>
    <property type="match status" value="1"/>
</dbReference>
<dbReference type="PROSITE" id="PS00690">
    <property type="entry name" value="DEAH_ATP_HELICASE"/>
    <property type="match status" value="1"/>
</dbReference>
<dbReference type="Gene3D" id="3.40.50.10810">
    <property type="entry name" value="Tandem AAA-ATPase domain"/>
    <property type="match status" value="3"/>
</dbReference>
<evidence type="ECO:0000313" key="15">
    <source>
        <dbReference type="Proteomes" id="UP001230268"/>
    </source>
</evidence>
<evidence type="ECO:0000256" key="3">
    <source>
        <dbReference type="ARBA" id="ARBA00022741"/>
    </source>
</evidence>
<dbReference type="GO" id="GO:0004386">
    <property type="term" value="F:helicase activity"/>
    <property type="evidence" value="ECO:0007669"/>
    <property type="project" value="UniProtKB-KW"/>
</dbReference>
<dbReference type="Gene3D" id="3.40.50.300">
    <property type="entry name" value="P-loop containing nucleotide triphosphate hydrolases"/>
    <property type="match status" value="1"/>
</dbReference>
<dbReference type="InterPro" id="IPR000330">
    <property type="entry name" value="SNF2_N"/>
</dbReference>
<dbReference type="InterPro" id="IPR049730">
    <property type="entry name" value="SNF2/RAD54-like_C"/>
</dbReference>
<dbReference type="PANTHER" id="PTHR45626:SF12">
    <property type="entry name" value="DNA REPAIR PROTEIN RAD16"/>
    <property type="match status" value="1"/>
</dbReference>
<dbReference type="Proteomes" id="UP001230268">
    <property type="component" value="Unassembled WGS sequence"/>
</dbReference>
<dbReference type="InterPro" id="IPR001841">
    <property type="entry name" value="Znf_RING"/>
</dbReference>
<dbReference type="PROSITE" id="PS51192">
    <property type="entry name" value="HELICASE_ATP_BIND_1"/>
    <property type="match status" value="1"/>
</dbReference>
<dbReference type="InterPro" id="IPR002464">
    <property type="entry name" value="DNA/RNA_helicase_DEAH_CS"/>
</dbReference>
<dbReference type="PANTHER" id="PTHR45626">
    <property type="entry name" value="TRANSCRIPTION TERMINATION FACTOR 2-RELATED"/>
    <property type="match status" value="1"/>
</dbReference>
<keyword evidence="3" id="KW-0547">Nucleotide-binding</keyword>
<keyword evidence="15" id="KW-1185">Reference proteome</keyword>
<dbReference type="GO" id="GO:0008270">
    <property type="term" value="F:zinc ion binding"/>
    <property type="evidence" value="ECO:0007669"/>
    <property type="project" value="UniProtKB-KW"/>
</dbReference>
<dbReference type="InterPro" id="IPR014001">
    <property type="entry name" value="Helicase_ATP-bd"/>
</dbReference>
<dbReference type="InterPro" id="IPR050628">
    <property type="entry name" value="SNF2_RAD54_helicase_TF"/>
</dbReference>
<dbReference type="GO" id="GO:0006289">
    <property type="term" value="P:nucleotide-excision repair"/>
    <property type="evidence" value="ECO:0007669"/>
    <property type="project" value="TreeGrafter"/>
</dbReference>
<feature type="domain" description="PARP-type" evidence="10">
    <location>
        <begin position="63"/>
        <end position="100"/>
    </location>
</feature>
<feature type="domain" description="RING-type" evidence="11">
    <location>
        <begin position="983"/>
        <end position="1034"/>
    </location>
</feature>
<evidence type="ECO:0000256" key="4">
    <source>
        <dbReference type="ARBA" id="ARBA00022801"/>
    </source>
</evidence>
<dbReference type="GO" id="GO:0005524">
    <property type="term" value="F:ATP binding"/>
    <property type="evidence" value="ECO:0007669"/>
    <property type="project" value="UniProtKB-KW"/>
</dbReference>
<dbReference type="Pfam" id="PF00176">
    <property type="entry name" value="SNF2-rel_dom"/>
    <property type="match status" value="2"/>
</dbReference>
<dbReference type="AlphaFoldDB" id="A0AAD8PGT8"/>
<dbReference type="GO" id="GO:0008094">
    <property type="term" value="F:ATP-dependent activity, acting on DNA"/>
    <property type="evidence" value="ECO:0007669"/>
    <property type="project" value="TreeGrafter"/>
</dbReference>
<evidence type="ECO:0000256" key="2">
    <source>
        <dbReference type="ARBA" id="ARBA00022723"/>
    </source>
</evidence>
<comment type="subcellular location">
    <subcellularLocation>
        <location evidence="1">Nucleus</location>
    </subcellularLocation>
</comment>
<feature type="region of interest" description="Disordered" evidence="9">
    <location>
        <begin position="686"/>
        <end position="721"/>
    </location>
</feature>
<protein>
    <submittedName>
        <fullName evidence="14">Transcription termination factor 2-related protein</fullName>
    </submittedName>
</protein>
<dbReference type="Pfam" id="PF00271">
    <property type="entry name" value="Helicase_C"/>
    <property type="match status" value="1"/>
</dbReference>
<evidence type="ECO:0000259" key="10">
    <source>
        <dbReference type="PROSITE" id="PS50064"/>
    </source>
</evidence>
<sequence>MMEGTEDAEVDVTSPVIYKNCLLDTRNNFWMDEATFANFDKRRRGHIISYKCIIRRYGRCPVNCCYCKSEICKNDLVIGLPSKNIKGLYGYITLWYHFECALPTVVHLCDMKKCNISNGVKPGKKGKLKSPASKKATTTKRKEVAEGGASTEVQGESEEADLGNPVYLDTLNADACGFTKLGKGKKEIVDRIEEYLEGDNKEKNLPPIKDPSDVVNVKKEIVTVSQPAELLVPLLPFQIDGVTWMFNQERGPIKGGILADEMGMGKTIQTIALLLTSKRTITMNMKSEQQVYNGLPDVMAKSEAAEDGSSQASQTQGNVQYKPAEPPEDKRKKRKKDNKIKKEEVSMINKKGGTLIVSPLAALLQWYNEIKTKTKEDALSVLLYYGPMRKSLREVLHEYDVVLTTYAIVESEFRRVKNKFKVACEHCGRIFMQKSLKTHQKYFCGPTAIRTEKQRLTERKAESGTLILKAHARLFPELKKIVDDINNSNDGTQNEGDIMVEILQMEDEESDEDGYYGNKTLERYITGAFITFGFHRHQIKQSFEFMKDGVPAFLKSIKEGSSVDRIAMDKFELLERFAASETLNVDLFKTTTVATLKELIEYLGLAPYGCKAELVNKVIVFINKMRRYNQNLNTTAKSHENAVEGIDTGVSKRPLSHTEENELEHADNGLIKTEVTIKAEETEEHIKQEVDKLPKYKPVKQETKKESNENLKDLKKSDPSAEDICEGSVLHEMIWHRIVIDEAHRIKTRSSSTSQAITDLRSFGSRWCLTGTPLQNRVGDVYSLLSFLKVYPYAYYFCSRDGCNCESVKLVCDDDTHCNFCGHTRMRHFSYFNRHFLNPIGTHGYVNEGKYAMDNLHSNVFSQIMLRRTKLEKAKDVKLPPMHVKIRRDILSDFERDFYEALYKQSSTKFDTYAKSGTLLHNYAHIFDLLTRLRQAVDHPYLILYGPSSMAMKALNSNDPDAKAKLEEAVKESLPALGNENSCGICFELLCYETEYISASCKHNFHPQCINSYLQSRPVDVMGDDNTAVTCPTCFEPFTITLKSVESLEYEGSQQGKGNASKWRHSIIDRIKLSEFKSSTKIEALLEEVTEILNSTSDKCLVFSQYCSMLDLIAFRLKSEKIQCAVLVGSTSLSARRNMLLEFNNSPNLRVLLISLKAGGEGLNLQIANRIFIMDPWWNPASELQAIQRAHRIGQTKPVYATRFICVDTIEERIIELQEKKMILFDATVCSSTESMAKLSSEDLSFLFKRYNN</sequence>
<dbReference type="Gene3D" id="3.30.40.10">
    <property type="entry name" value="Zinc/RING finger domain, C3HC4 (zinc finger)"/>
    <property type="match status" value="1"/>
</dbReference>
<accession>A0AAD8PGT8</accession>
<evidence type="ECO:0000256" key="9">
    <source>
        <dbReference type="SAM" id="MobiDB-lite"/>
    </source>
</evidence>
<proteinExistence type="predicted"/>
<keyword evidence="5" id="KW-0347">Helicase</keyword>
<keyword evidence="6" id="KW-0862">Zinc</keyword>
<feature type="domain" description="Helicase ATP-binding" evidence="12">
    <location>
        <begin position="684"/>
        <end position="791"/>
    </location>
</feature>
<feature type="domain" description="Helicase C-terminal" evidence="13">
    <location>
        <begin position="1081"/>
        <end position="1240"/>
    </location>
</feature>
<organism evidence="14 15">
    <name type="scientific">Babesia gibsoni</name>
    <dbReference type="NCBI Taxonomy" id="33632"/>
    <lineage>
        <taxon>Eukaryota</taxon>
        <taxon>Sar</taxon>
        <taxon>Alveolata</taxon>
        <taxon>Apicomplexa</taxon>
        <taxon>Aconoidasida</taxon>
        <taxon>Piroplasmida</taxon>
        <taxon>Babesiidae</taxon>
        <taxon>Babesia</taxon>
    </lineage>
</organism>
<feature type="compositionally biased region" description="Basic and acidic residues" evidence="9">
    <location>
        <begin position="686"/>
        <end position="719"/>
    </location>
</feature>
<dbReference type="SUPFAM" id="SSF57850">
    <property type="entry name" value="RING/U-box"/>
    <property type="match status" value="1"/>
</dbReference>
<dbReference type="PROSITE" id="PS50064">
    <property type="entry name" value="ZF_PARP_2"/>
    <property type="match status" value="1"/>
</dbReference>
<keyword evidence="7" id="KW-0067">ATP-binding</keyword>
<evidence type="ECO:0000256" key="1">
    <source>
        <dbReference type="ARBA" id="ARBA00004123"/>
    </source>
</evidence>
<evidence type="ECO:0000256" key="6">
    <source>
        <dbReference type="ARBA" id="ARBA00022833"/>
    </source>
</evidence>
<reference evidence="14" key="1">
    <citation type="submission" date="2023-08" db="EMBL/GenBank/DDBJ databases">
        <title>Draft sequence of the Babesia gibsoni genome.</title>
        <authorList>
            <person name="Yamagishi J.Y."/>
            <person name="Xuan X.X."/>
        </authorList>
    </citation>
    <scope>NUCLEOTIDE SEQUENCE</scope>
    <source>
        <strain evidence="14">Azabu</strain>
    </source>
</reference>